<gene>
    <name evidence="1" type="ORF">ACFO3U_08100</name>
</gene>
<dbReference type="EMBL" id="JBHSGW010000021">
    <property type="protein sequence ID" value="MFC4739954.1"/>
    <property type="molecule type" value="Genomic_DNA"/>
</dbReference>
<evidence type="ECO:0000313" key="2">
    <source>
        <dbReference type="Proteomes" id="UP001595885"/>
    </source>
</evidence>
<organism evidence="1 2">
    <name type="scientific">Flavobacterium ponti</name>
    <dbReference type="NCBI Taxonomy" id="665133"/>
    <lineage>
        <taxon>Bacteria</taxon>
        <taxon>Pseudomonadati</taxon>
        <taxon>Bacteroidota</taxon>
        <taxon>Flavobacteriia</taxon>
        <taxon>Flavobacteriales</taxon>
        <taxon>Flavobacteriaceae</taxon>
        <taxon>Flavobacterium</taxon>
    </lineage>
</organism>
<dbReference type="PROSITE" id="PS51257">
    <property type="entry name" value="PROKAR_LIPOPROTEIN"/>
    <property type="match status" value="1"/>
</dbReference>
<name>A0ABV9P6Q0_9FLAO</name>
<dbReference type="RefSeq" id="WP_379740364.1">
    <property type="nucleotide sequence ID" value="NZ_JBHSGW010000021.1"/>
</dbReference>
<keyword evidence="2" id="KW-1185">Reference proteome</keyword>
<protein>
    <recommendedName>
        <fullName evidence="3">Lipoprotein</fullName>
    </recommendedName>
</protein>
<proteinExistence type="predicted"/>
<sequence>MTKKLNRILVIISFTALFLVFGCTEEYEKENNINQQNKNFEIKYKSFNELMKEQKFSSSYKKVDQKLKTVN</sequence>
<evidence type="ECO:0000313" key="1">
    <source>
        <dbReference type="EMBL" id="MFC4739954.1"/>
    </source>
</evidence>
<dbReference type="Proteomes" id="UP001595885">
    <property type="component" value="Unassembled WGS sequence"/>
</dbReference>
<reference evidence="2" key="1">
    <citation type="journal article" date="2019" name="Int. J. Syst. Evol. Microbiol.">
        <title>The Global Catalogue of Microorganisms (GCM) 10K type strain sequencing project: providing services to taxonomists for standard genome sequencing and annotation.</title>
        <authorList>
            <consortium name="The Broad Institute Genomics Platform"/>
            <consortium name="The Broad Institute Genome Sequencing Center for Infectious Disease"/>
            <person name="Wu L."/>
            <person name="Ma J."/>
        </authorList>
    </citation>
    <scope>NUCLEOTIDE SEQUENCE [LARGE SCALE GENOMIC DNA]</scope>
    <source>
        <strain evidence="2">CCUG 50349</strain>
    </source>
</reference>
<accession>A0ABV9P6Q0</accession>
<evidence type="ECO:0008006" key="3">
    <source>
        <dbReference type="Google" id="ProtNLM"/>
    </source>
</evidence>
<comment type="caution">
    <text evidence="1">The sequence shown here is derived from an EMBL/GenBank/DDBJ whole genome shotgun (WGS) entry which is preliminary data.</text>
</comment>